<dbReference type="InterPro" id="IPR029044">
    <property type="entry name" value="Nucleotide-diphossugar_trans"/>
</dbReference>
<evidence type="ECO:0000313" key="6">
    <source>
        <dbReference type="EMBL" id="ACT17698.1"/>
    </source>
</evidence>
<name>C6E5T9_GEOSM</name>
<dbReference type="CAZy" id="GT2">
    <property type="family name" value="Glycosyltransferase Family 2"/>
</dbReference>
<protein>
    <submittedName>
        <fullName evidence="6">Glycosyl transferase family 2</fullName>
    </submittedName>
</protein>
<dbReference type="PANTHER" id="PTHR43179:SF12">
    <property type="entry name" value="GALACTOFURANOSYLTRANSFERASE GLFT2"/>
    <property type="match status" value="1"/>
</dbReference>
<dbReference type="GO" id="GO:0016757">
    <property type="term" value="F:glycosyltransferase activity"/>
    <property type="evidence" value="ECO:0007669"/>
    <property type="project" value="UniProtKB-KW"/>
</dbReference>
<dbReference type="InterPro" id="IPR001173">
    <property type="entry name" value="Glyco_trans_2-like"/>
</dbReference>
<dbReference type="SUPFAM" id="SSF53448">
    <property type="entry name" value="Nucleotide-diphospho-sugar transferases"/>
    <property type="match status" value="1"/>
</dbReference>
<feature type="transmembrane region" description="Helical" evidence="4">
    <location>
        <begin position="281"/>
        <end position="300"/>
    </location>
</feature>
<dbReference type="KEGG" id="gem:GM21_1643"/>
<dbReference type="Gene3D" id="3.90.550.10">
    <property type="entry name" value="Spore Coat Polysaccharide Biosynthesis Protein SpsA, Chain A"/>
    <property type="match status" value="1"/>
</dbReference>
<dbReference type="AlphaFoldDB" id="C6E5T9"/>
<dbReference type="STRING" id="443144.GM21_1643"/>
<keyword evidence="3 6" id="KW-0808">Transferase</keyword>
<dbReference type="OrthoDB" id="9771846at2"/>
<dbReference type="HOGENOM" id="CLU_023845_4_1_7"/>
<dbReference type="PANTHER" id="PTHR43179">
    <property type="entry name" value="RHAMNOSYLTRANSFERASE WBBL"/>
    <property type="match status" value="1"/>
</dbReference>
<dbReference type="EMBL" id="CP001661">
    <property type="protein sequence ID" value="ACT17698.1"/>
    <property type="molecule type" value="Genomic_DNA"/>
</dbReference>
<organism evidence="6">
    <name type="scientific">Geobacter sp. (strain M21)</name>
    <dbReference type="NCBI Taxonomy" id="443144"/>
    <lineage>
        <taxon>Bacteria</taxon>
        <taxon>Pseudomonadati</taxon>
        <taxon>Thermodesulfobacteriota</taxon>
        <taxon>Desulfuromonadia</taxon>
        <taxon>Geobacterales</taxon>
        <taxon>Geobacteraceae</taxon>
        <taxon>Geobacter</taxon>
    </lineage>
</organism>
<keyword evidence="4" id="KW-0812">Transmembrane</keyword>
<accession>C6E5T9</accession>
<dbReference type="Pfam" id="PF00535">
    <property type="entry name" value="Glycos_transf_2"/>
    <property type="match status" value="1"/>
</dbReference>
<evidence type="ECO:0000259" key="5">
    <source>
        <dbReference type="Pfam" id="PF00535"/>
    </source>
</evidence>
<keyword evidence="4" id="KW-0472">Membrane</keyword>
<evidence type="ECO:0000256" key="1">
    <source>
        <dbReference type="ARBA" id="ARBA00006739"/>
    </source>
</evidence>
<evidence type="ECO:0000256" key="2">
    <source>
        <dbReference type="ARBA" id="ARBA00022676"/>
    </source>
</evidence>
<feature type="domain" description="Glycosyltransferase 2-like" evidence="5">
    <location>
        <begin position="5"/>
        <end position="157"/>
    </location>
</feature>
<sequence>MSRVSIIVVNWNGWRDTLECLESLEKLAYPDFGIVLCDNGSTDESLERIREWARRHQVSFAELDRAELEAGGGLREVKLALLRVGENLGFAGGNNVGLSYALAQDVSFCWLLNNDTVVEPDALTELVARMEQDQGIGICGSSILYYHDRDRIQALGGGYYHPWLGLPLHYGRFTPWRMSGRVQGMAASKMNYVEGASMLVSRRFLLEIGVLSEEYFLYFEEADWAMRARGRFSLGYAARSVVYHKVGGSIGTSSNPGRKSLVCDFYNIRNRIRFARRYHPLTLPTVYLVLLGEIVLRALYGRWDRVAMILGLMMKGASGPELRP</sequence>
<gene>
    <name evidence="6" type="ordered locus">GM21_1643</name>
</gene>
<proteinExistence type="inferred from homology"/>
<evidence type="ECO:0000256" key="3">
    <source>
        <dbReference type="ARBA" id="ARBA00022679"/>
    </source>
</evidence>
<comment type="similarity">
    <text evidence="1">Belongs to the glycosyltransferase 2 family.</text>
</comment>
<dbReference type="eggNOG" id="COG1216">
    <property type="taxonomic scope" value="Bacteria"/>
</dbReference>
<reference evidence="6" key="1">
    <citation type="submission" date="2009-07" db="EMBL/GenBank/DDBJ databases">
        <title>Complete sequence of Geobacter sp. M21.</title>
        <authorList>
            <consortium name="US DOE Joint Genome Institute"/>
            <person name="Lucas S."/>
            <person name="Copeland A."/>
            <person name="Lapidus A."/>
            <person name="Glavina del Rio T."/>
            <person name="Dalin E."/>
            <person name="Tice H."/>
            <person name="Bruce D."/>
            <person name="Goodwin L."/>
            <person name="Pitluck S."/>
            <person name="Saunders E."/>
            <person name="Brettin T."/>
            <person name="Detter J.C."/>
            <person name="Han C."/>
            <person name="Larimer F."/>
            <person name="Land M."/>
            <person name="Hauser L."/>
            <person name="Kyrpides N."/>
            <person name="Ovchinnikova G."/>
            <person name="Lovley D."/>
        </authorList>
    </citation>
    <scope>NUCLEOTIDE SEQUENCE [LARGE SCALE GENOMIC DNA]</scope>
    <source>
        <strain evidence="6">M21</strain>
    </source>
</reference>
<keyword evidence="4" id="KW-1133">Transmembrane helix</keyword>
<dbReference type="CDD" id="cd04186">
    <property type="entry name" value="GT_2_like_c"/>
    <property type="match status" value="1"/>
</dbReference>
<evidence type="ECO:0000256" key="4">
    <source>
        <dbReference type="SAM" id="Phobius"/>
    </source>
</evidence>
<keyword evidence="2" id="KW-0328">Glycosyltransferase</keyword>